<gene>
    <name evidence="2" type="ORF">ACFSCX_15455</name>
</gene>
<evidence type="ECO:0000313" key="3">
    <source>
        <dbReference type="Proteomes" id="UP001597214"/>
    </source>
</evidence>
<keyword evidence="1" id="KW-0472">Membrane</keyword>
<evidence type="ECO:0000256" key="1">
    <source>
        <dbReference type="SAM" id="Phobius"/>
    </source>
</evidence>
<feature type="non-terminal residue" evidence="2">
    <location>
        <position position="69"/>
    </location>
</feature>
<keyword evidence="3" id="KW-1185">Reference proteome</keyword>
<evidence type="ECO:0000313" key="2">
    <source>
        <dbReference type="EMBL" id="MFD1737933.1"/>
    </source>
</evidence>
<proteinExistence type="predicted"/>
<reference evidence="3" key="1">
    <citation type="journal article" date="2019" name="Int. J. Syst. Evol. Microbiol.">
        <title>The Global Catalogue of Microorganisms (GCM) 10K type strain sequencing project: providing services to taxonomists for standard genome sequencing and annotation.</title>
        <authorList>
            <consortium name="The Broad Institute Genomics Platform"/>
            <consortium name="The Broad Institute Genome Sequencing Center for Infectious Disease"/>
            <person name="Wu L."/>
            <person name="Ma J."/>
        </authorList>
    </citation>
    <scope>NUCLEOTIDE SEQUENCE [LARGE SCALE GENOMIC DNA]</scope>
    <source>
        <strain evidence="3">CCUG 49339</strain>
    </source>
</reference>
<keyword evidence="1" id="KW-0812">Transmembrane</keyword>
<dbReference type="EMBL" id="JBHUEM010000025">
    <property type="protein sequence ID" value="MFD1737933.1"/>
    <property type="molecule type" value="Genomic_DNA"/>
</dbReference>
<organism evidence="2 3">
    <name type="scientific">Bacillus salitolerans</name>
    <dbReference type="NCBI Taxonomy" id="1437434"/>
    <lineage>
        <taxon>Bacteria</taxon>
        <taxon>Bacillati</taxon>
        <taxon>Bacillota</taxon>
        <taxon>Bacilli</taxon>
        <taxon>Bacillales</taxon>
        <taxon>Bacillaceae</taxon>
        <taxon>Bacillus</taxon>
    </lineage>
</organism>
<dbReference type="Proteomes" id="UP001597214">
    <property type="component" value="Unassembled WGS sequence"/>
</dbReference>
<accession>A0ABW4LTG7</accession>
<evidence type="ECO:0008006" key="4">
    <source>
        <dbReference type="Google" id="ProtNLM"/>
    </source>
</evidence>
<dbReference type="RefSeq" id="WP_377929153.1">
    <property type="nucleotide sequence ID" value="NZ_JBHUEM010000025.1"/>
</dbReference>
<protein>
    <recommendedName>
        <fullName evidence="4">Anti-sigma factor</fullName>
    </recommendedName>
</protein>
<comment type="caution">
    <text evidence="2">The sequence shown here is derived from an EMBL/GenBank/DDBJ whole genome shotgun (WGS) entry which is preliminary data.</text>
</comment>
<keyword evidence="1" id="KW-1133">Transmembrane helix</keyword>
<feature type="transmembrane region" description="Helical" evidence="1">
    <location>
        <begin position="47"/>
        <end position="68"/>
    </location>
</feature>
<sequence length="69" mass="7915">MSKYLSKEIKDTYNQIQVPTHRLEEALRHTMNNGGTIKKHKKNRKPMMLVAMMAVILLSSVVFTNQSIA</sequence>
<name>A0ABW4LTG7_9BACI</name>